<dbReference type="PANTHER" id="PTHR43591:SF105">
    <property type="entry name" value="METHYLTRANSFERASE DOMAIN-CONTAINING PROTEIN-RELATED"/>
    <property type="match status" value="1"/>
</dbReference>
<dbReference type="InParanoid" id="B8MPC1"/>
<dbReference type="PhylomeDB" id="B8MPC1"/>
<dbReference type="OrthoDB" id="4221597at2759"/>
<reference evidence="2" key="1">
    <citation type="journal article" date="2015" name="Genome Announc.">
        <title>Genome sequence of the AIDS-associated pathogen Penicillium marneffei (ATCC18224) and its near taxonomic relative Talaromyces stipitatus (ATCC10500).</title>
        <authorList>
            <person name="Nierman W.C."/>
            <person name="Fedorova-Abrams N.D."/>
            <person name="Andrianopoulos A."/>
        </authorList>
    </citation>
    <scope>NUCLEOTIDE SEQUENCE [LARGE SCALE GENOMIC DNA]</scope>
    <source>
        <strain evidence="2">ATCC 10500 / CBS 375.48 / QM 6759 / NRRL 1006</strain>
    </source>
</reference>
<organism evidence="1 2">
    <name type="scientific">Talaromyces stipitatus (strain ATCC 10500 / CBS 375.48 / QM 6759 / NRRL 1006)</name>
    <name type="common">Penicillium stipitatum</name>
    <dbReference type="NCBI Taxonomy" id="441959"/>
    <lineage>
        <taxon>Eukaryota</taxon>
        <taxon>Fungi</taxon>
        <taxon>Dikarya</taxon>
        <taxon>Ascomycota</taxon>
        <taxon>Pezizomycotina</taxon>
        <taxon>Eurotiomycetes</taxon>
        <taxon>Eurotiomycetidae</taxon>
        <taxon>Eurotiales</taxon>
        <taxon>Trichocomaceae</taxon>
        <taxon>Talaromyces</taxon>
        <taxon>Talaromyces sect. Talaromyces</taxon>
    </lineage>
</organism>
<dbReference type="GO" id="GO:0008168">
    <property type="term" value="F:methyltransferase activity"/>
    <property type="evidence" value="ECO:0007669"/>
    <property type="project" value="UniProtKB-KW"/>
</dbReference>
<dbReference type="GO" id="GO:0032259">
    <property type="term" value="P:methylation"/>
    <property type="evidence" value="ECO:0007669"/>
    <property type="project" value="UniProtKB-KW"/>
</dbReference>
<accession>B8MPC1</accession>
<dbReference type="RefSeq" id="XP_002486598.1">
    <property type="nucleotide sequence ID" value="XM_002486553.1"/>
</dbReference>
<dbReference type="HOGENOM" id="CLU_010595_9_3_1"/>
<dbReference type="Pfam" id="PF13489">
    <property type="entry name" value="Methyltransf_23"/>
    <property type="match status" value="1"/>
</dbReference>
<dbReference type="Gene3D" id="3.40.50.150">
    <property type="entry name" value="Vaccinia Virus protein VP39"/>
    <property type="match status" value="1"/>
</dbReference>
<dbReference type="SUPFAM" id="SSF53335">
    <property type="entry name" value="S-adenosyl-L-methionine-dependent methyltransferases"/>
    <property type="match status" value="1"/>
</dbReference>
<gene>
    <name evidence="1" type="ORF">TSTA_105710</name>
</gene>
<evidence type="ECO:0000313" key="1">
    <source>
        <dbReference type="EMBL" id="EED14360.1"/>
    </source>
</evidence>
<keyword evidence="1" id="KW-0808">Transferase</keyword>
<dbReference type="InterPro" id="IPR029063">
    <property type="entry name" value="SAM-dependent_MTases_sf"/>
</dbReference>
<keyword evidence="2" id="KW-1185">Reference proteome</keyword>
<name>B8MPC1_TALSN</name>
<dbReference type="GeneID" id="8100430"/>
<dbReference type="STRING" id="441959.B8MPC1"/>
<proteinExistence type="predicted"/>
<dbReference type="eggNOG" id="ENOG502SPBH">
    <property type="taxonomic scope" value="Eukaryota"/>
</dbReference>
<keyword evidence="1" id="KW-0489">Methyltransferase</keyword>
<dbReference type="PANTHER" id="PTHR43591">
    <property type="entry name" value="METHYLTRANSFERASE"/>
    <property type="match status" value="1"/>
</dbReference>
<dbReference type="EMBL" id="EQ962658">
    <property type="protein sequence ID" value="EED14360.1"/>
    <property type="molecule type" value="Genomic_DNA"/>
</dbReference>
<protein>
    <submittedName>
        <fullName evidence="1">Methyltransferase SirN-like, putative</fullName>
    </submittedName>
</protein>
<sequence length="305" mass="33840">MATMTETSNIANSQGMDALMEDAQRRGFQEEIDRLTDNHRVYTDAAGGKLSFAPIDWQQPGLRILDSATADGIWLQDLRKEIGPAAEKQTFIGTDLVTDLFPNPPPEGIQFVKQSITEPWPQDWKESFDLVHQRQVLGFCGNFGLDQAVRNLCELAKPGGYVELIELDCDQSVLKEGSVAQEFFRLLEQIWQIKKMGGNFGPNLKDWMVESGLEDVQQTLLHCKVGAQAKPELRKASINGASGAGPMIVALAKTLPELQGFTDEQLDTLNDRIRKELEEVGCEYQSFSVIGRVPAGGLPPYKKDT</sequence>
<dbReference type="OMA" id="PAMTDFA"/>
<dbReference type="VEuPathDB" id="FungiDB:TSTA_105710"/>
<dbReference type="Proteomes" id="UP000001745">
    <property type="component" value="Unassembled WGS sequence"/>
</dbReference>
<evidence type="ECO:0000313" key="2">
    <source>
        <dbReference type="Proteomes" id="UP000001745"/>
    </source>
</evidence>
<dbReference type="AlphaFoldDB" id="B8MPC1"/>